<keyword evidence="10" id="KW-1185">Reference proteome</keyword>
<dbReference type="AlphaFoldDB" id="H2Y7D3"/>
<dbReference type="GO" id="GO:0003857">
    <property type="term" value="F:(3S)-3-hydroxyacyl-CoA dehydrogenase (NAD+) activity"/>
    <property type="evidence" value="ECO:0007669"/>
    <property type="project" value="TreeGrafter"/>
</dbReference>
<evidence type="ECO:0000313" key="10">
    <source>
        <dbReference type="Proteomes" id="UP000007875"/>
    </source>
</evidence>
<dbReference type="GeneTree" id="ENSGT00940000157516"/>
<evidence type="ECO:0000259" key="7">
    <source>
        <dbReference type="Pfam" id="PF00725"/>
    </source>
</evidence>
<accession>H2Y7D3</accession>
<dbReference type="Pfam" id="PF00725">
    <property type="entry name" value="3HCDH"/>
    <property type="match status" value="1"/>
</dbReference>
<evidence type="ECO:0000259" key="8">
    <source>
        <dbReference type="Pfam" id="PF02737"/>
    </source>
</evidence>
<proteinExistence type="inferred from homology"/>
<dbReference type="OMA" id="CADSAGF"/>
<feature type="domain" description="3-hydroxyacyl-CoA dehydrogenase C-terminal" evidence="7">
    <location>
        <begin position="219"/>
        <end position="324"/>
    </location>
</feature>
<feature type="site" description="Important for catalytic activity" evidence="6">
    <location>
        <position position="173"/>
    </location>
</feature>
<dbReference type="Gene3D" id="1.10.1040.50">
    <property type="match status" value="1"/>
</dbReference>
<evidence type="ECO:0000313" key="9">
    <source>
        <dbReference type="Ensembl" id="ENSCSAVP00000001231.1"/>
    </source>
</evidence>
<dbReference type="PANTHER" id="PTHR23309">
    <property type="entry name" value="3-HYDROXYACYL-COA DEHYROGENASE"/>
    <property type="match status" value="1"/>
</dbReference>
<reference evidence="9" key="3">
    <citation type="submission" date="2025-09" db="UniProtKB">
        <authorList>
            <consortium name="Ensembl"/>
        </authorList>
    </citation>
    <scope>IDENTIFICATION</scope>
</reference>
<dbReference type="SUPFAM" id="SSF51735">
    <property type="entry name" value="NAD(P)-binding Rossmann-fold domains"/>
    <property type="match status" value="1"/>
</dbReference>
<dbReference type="GO" id="GO:0006635">
    <property type="term" value="P:fatty acid beta-oxidation"/>
    <property type="evidence" value="ECO:0007669"/>
    <property type="project" value="TreeGrafter"/>
</dbReference>
<evidence type="ECO:0000256" key="1">
    <source>
        <dbReference type="ARBA" id="ARBA00009463"/>
    </source>
</evidence>
<dbReference type="GO" id="GO:0070403">
    <property type="term" value="F:NAD+ binding"/>
    <property type="evidence" value="ECO:0007669"/>
    <property type="project" value="InterPro"/>
</dbReference>
<keyword evidence="5" id="KW-0511">Multifunctional enzyme</keyword>
<reference evidence="9" key="2">
    <citation type="submission" date="2025-08" db="UniProtKB">
        <authorList>
            <consortium name="Ensembl"/>
        </authorList>
    </citation>
    <scope>IDENTIFICATION</scope>
</reference>
<dbReference type="Proteomes" id="UP000007875">
    <property type="component" value="Unassembled WGS sequence"/>
</dbReference>
<protein>
    <recommendedName>
        <fullName evidence="11">3-hydroxyacyl-CoA dehydrogenase NAD binding domain-containing protein</fullName>
    </recommendedName>
</protein>
<dbReference type="Pfam" id="PF02737">
    <property type="entry name" value="3HCDH_N"/>
    <property type="match status" value="1"/>
</dbReference>
<sequence length="359" mass="40236">MSIICGSEYADISEEKLRNWSLSAKDGGASIKPMLVSKAAVIGLGTMGRGIAISLLRAGKHVLVFEMNKAALEAGVKALHFILDRLFLRKIINEDEMLKMKSFIQPSHNYEDLHEVDLVIEAVFEELKLKTTIFSKLDKVCKPTAILASNTSALDIDDIAYATSRPGKVIGMHFFAPAHLMRLLENVRGTRSSPETIVTAMDLGKQMNKVTVLVGNCEGFVGNRMYFHYMQQADFLLEEGAYPHQVDKVLTDYGFAMGRYEVGDLSGNDVGYRVRAKQGLTPRQQPNGAPERSRNGVRYCPLSDYLVESGRHGQKTNGKGWYKYVPGNRAPQVDSDVIKLIDDYRKRFHIQPRNIHLRK</sequence>
<evidence type="ECO:0000256" key="6">
    <source>
        <dbReference type="PIRSR" id="PIRSR000105-1"/>
    </source>
</evidence>
<dbReference type="GO" id="GO:0005777">
    <property type="term" value="C:peroxisome"/>
    <property type="evidence" value="ECO:0007669"/>
    <property type="project" value="TreeGrafter"/>
</dbReference>
<dbReference type="eggNOG" id="KOG1683">
    <property type="taxonomic scope" value="Eukaryota"/>
</dbReference>
<dbReference type="HOGENOM" id="CLU_009834_2_0_1"/>
<evidence type="ECO:0000256" key="2">
    <source>
        <dbReference type="ARBA" id="ARBA00023002"/>
    </source>
</evidence>
<keyword evidence="2" id="KW-0560">Oxidoreductase</keyword>
<dbReference type="GO" id="GO:0016829">
    <property type="term" value="F:lyase activity"/>
    <property type="evidence" value="ECO:0007669"/>
    <property type="project" value="UniProtKB-KW"/>
</dbReference>
<dbReference type="InterPro" id="IPR008927">
    <property type="entry name" value="6-PGluconate_DH-like_C_sf"/>
</dbReference>
<dbReference type="Ensembl" id="ENSCSAVT00000001246.1">
    <property type="protein sequence ID" value="ENSCSAVP00000001231.1"/>
    <property type="gene ID" value="ENSCSAVG00000000688.1"/>
</dbReference>
<evidence type="ECO:0000256" key="4">
    <source>
        <dbReference type="ARBA" id="ARBA00023239"/>
    </source>
</evidence>
<feature type="domain" description="3-hydroxyacyl-CoA dehydrogenase NAD binding" evidence="8">
    <location>
        <begin position="38"/>
        <end position="216"/>
    </location>
</feature>
<keyword evidence="3" id="KW-0413">Isomerase</keyword>
<keyword evidence="4" id="KW-0456">Lyase</keyword>
<dbReference type="FunFam" id="3.40.50.720:FF:000796">
    <property type="entry name" value="Enoyl-CoA Hydratase"/>
    <property type="match status" value="1"/>
</dbReference>
<organism evidence="9 10">
    <name type="scientific">Ciona savignyi</name>
    <name type="common">Pacific transparent sea squirt</name>
    <dbReference type="NCBI Taxonomy" id="51511"/>
    <lineage>
        <taxon>Eukaryota</taxon>
        <taxon>Metazoa</taxon>
        <taxon>Chordata</taxon>
        <taxon>Tunicata</taxon>
        <taxon>Ascidiacea</taxon>
        <taxon>Phlebobranchia</taxon>
        <taxon>Cionidae</taxon>
        <taxon>Ciona</taxon>
    </lineage>
</organism>
<dbReference type="InterPro" id="IPR022694">
    <property type="entry name" value="3-OHacyl-CoA_DH"/>
</dbReference>
<dbReference type="InterPro" id="IPR036291">
    <property type="entry name" value="NAD(P)-bd_dom_sf"/>
</dbReference>
<evidence type="ECO:0000256" key="3">
    <source>
        <dbReference type="ARBA" id="ARBA00023235"/>
    </source>
</evidence>
<evidence type="ECO:0008006" key="11">
    <source>
        <dbReference type="Google" id="ProtNLM"/>
    </source>
</evidence>
<dbReference type="GO" id="GO:0016853">
    <property type="term" value="F:isomerase activity"/>
    <property type="evidence" value="ECO:0007669"/>
    <property type="project" value="UniProtKB-KW"/>
</dbReference>
<dbReference type="PANTHER" id="PTHR23309:SF49">
    <property type="entry name" value="PEROXISOMAL BIFUNCTIONAL ENZYME"/>
    <property type="match status" value="1"/>
</dbReference>
<dbReference type="SUPFAM" id="SSF48179">
    <property type="entry name" value="6-phosphogluconate dehydrogenase C-terminal domain-like"/>
    <property type="match status" value="1"/>
</dbReference>
<name>H2Y7D3_CIOSA</name>
<evidence type="ECO:0000256" key="5">
    <source>
        <dbReference type="ARBA" id="ARBA00023268"/>
    </source>
</evidence>
<comment type="similarity">
    <text evidence="1">Belongs to the 3-hydroxyacyl-CoA dehydrogenase family.</text>
</comment>
<dbReference type="InParanoid" id="H2Y7D3"/>
<reference evidence="10" key="1">
    <citation type="submission" date="2003-08" db="EMBL/GenBank/DDBJ databases">
        <authorList>
            <person name="Birren B."/>
            <person name="Nusbaum C."/>
            <person name="Abebe A."/>
            <person name="Abouelleil A."/>
            <person name="Adekoya E."/>
            <person name="Ait-zahra M."/>
            <person name="Allen N."/>
            <person name="Allen T."/>
            <person name="An P."/>
            <person name="Anderson M."/>
            <person name="Anderson S."/>
            <person name="Arachchi H."/>
            <person name="Armbruster J."/>
            <person name="Bachantsang P."/>
            <person name="Baldwin J."/>
            <person name="Barry A."/>
            <person name="Bayul T."/>
            <person name="Blitshsteyn B."/>
            <person name="Bloom T."/>
            <person name="Blye J."/>
            <person name="Boguslavskiy L."/>
            <person name="Borowsky M."/>
            <person name="Boukhgalter B."/>
            <person name="Brunache A."/>
            <person name="Butler J."/>
            <person name="Calixte N."/>
            <person name="Calvo S."/>
            <person name="Camarata J."/>
            <person name="Campo K."/>
            <person name="Chang J."/>
            <person name="Cheshatsang Y."/>
            <person name="Citroen M."/>
            <person name="Collymore A."/>
            <person name="Considine T."/>
            <person name="Cook A."/>
            <person name="Cooke P."/>
            <person name="Corum B."/>
            <person name="Cuomo C."/>
            <person name="David R."/>
            <person name="Dawoe T."/>
            <person name="Degray S."/>
            <person name="Dodge S."/>
            <person name="Dooley K."/>
            <person name="Dorje P."/>
            <person name="Dorjee K."/>
            <person name="Dorris L."/>
            <person name="Duffey N."/>
            <person name="Dupes A."/>
            <person name="Elkins T."/>
            <person name="Engels R."/>
            <person name="Erickson J."/>
            <person name="Farina A."/>
            <person name="Faro S."/>
            <person name="Ferreira P."/>
            <person name="Fischer H."/>
            <person name="Fitzgerald M."/>
            <person name="Foley K."/>
            <person name="Gage D."/>
            <person name="Galagan J."/>
            <person name="Gearin G."/>
            <person name="Gnerre S."/>
            <person name="Gnirke A."/>
            <person name="Goyette A."/>
            <person name="Graham J."/>
            <person name="Grandbois E."/>
            <person name="Gyaltsen K."/>
            <person name="Hafez N."/>
            <person name="Hagopian D."/>
            <person name="Hagos B."/>
            <person name="Hall J."/>
            <person name="Hatcher B."/>
            <person name="Heller A."/>
            <person name="Higgins H."/>
            <person name="Honan T."/>
            <person name="Horn A."/>
            <person name="Houde N."/>
            <person name="Hughes L."/>
            <person name="Hulme W."/>
            <person name="Husby E."/>
            <person name="Iliev I."/>
            <person name="Jaffe D."/>
            <person name="Jones C."/>
            <person name="Kamal M."/>
            <person name="Kamat A."/>
            <person name="Kamvysselis M."/>
            <person name="Karlsson E."/>
            <person name="Kells C."/>
            <person name="Kieu A."/>
            <person name="Kisner P."/>
            <person name="Kodira C."/>
            <person name="Kulbokas E."/>
            <person name="Labutti K."/>
            <person name="Lama D."/>
            <person name="Landers T."/>
            <person name="Leger J."/>
            <person name="Levine S."/>
            <person name="Lewis D."/>
            <person name="Lewis T."/>
            <person name="Lindblad-toh K."/>
            <person name="Liu X."/>
            <person name="Lokyitsang T."/>
            <person name="Lokyitsang Y."/>
            <person name="Lucien O."/>
            <person name="Lui A."/>
            <person name="Ma L.J."/>
            <person name="Mabbitt R."/>
            <person name="Macdonald J."/>
            <person name="Maclean C."/>
            <person name="Major J."/>
            <person name="Manning J."/>
            <person name="Marabella R."/>
            <person name="Maru K."/>
            <person name="Matthews C."/>
            <person name="Mauceli E."/>
            <person name="Mccarthy M."/>
            <person name="Mcdonough S."/>
            <person name="Mcghee T."/>
            <person name="Meldrim J."/>
            <person name="Meneus L."/>
            <person name="Mesirov J."/>
            <person name="Mihalev A."/>
            <person name="Mihova T."/>
            <person name="Mikkelsen T."/>
            <person name="Mlenga V."/>
            <person name="Moru K."/>
            <person name="Mozes J."/>
            <person name="Mulrain L."/>
            <person name="Munson G."/>
            <person name="Naylor J."/>
            <person name="Newes C."/>
            <person name="Nguyen C."/>
            <person name="Nguyen N."/>
            <person name="Nguyen T."/>
            <person name="Nicol R."/>
            <person name="Nielsen C."/>
            <person name="Nizzari M."/>
            <person name="Norbu C."/>
            <person name="Norbu N."/>
            <person name="O'donnell P."/>
            <person name="Okoawo O."/>
            <person name="O'leary S."/>
            <person name="Omotosho B."/>
            <person name="O'neill K."/>
            <person name="Osman S."/>
            <person name="Parker S."/>
            <person name="Perrin D."/>
            <person name="Phunkhang P."/>
            <person name="Piqani B."/>
            <person name="Purcell S."/>
            <person name="Rachupka T."/>
            <person name="Ramasamy U."/>
            <person name="Rameau R."/>
            <person name="Ray V."/>
            <person name="Raymond C."/>
            <person name="Retta R."/>
            <person name="Richardson S."/>
            <person name="Rise C."/>
            <person name="Rodriguez J."/>
            <person name="Rogers J."/>
            <person name="Rogov P."/>
            <person name="Rutman M."/>
            <person name="Schupbach R."/>
            <person name="Seaman C."/>
            <person name="Settipalli S."/>
            <person name="Sharpe T."/>
            <person name="Sheridan J."/>
            <person name="Sherpa N."/>
            <person name="Shi J."/>
            <person name="Smirnov S."/>
            <person name="Smith C."/>
            <person name="Sougnez C."/>
            <person name="Spencer B."/>
            <person name="Stalker J."/>
            <person name="Stange-thomann N."/>
            <person name="Stavropoulos S."/>
            <person name="Stetson K."/>
            <person name="Stone C."/>
            <person name="Stone S."/>
            <person name="Stubbs M."/>
            <person name="Talamas J."/>
            <person name="Tchuinga P."/>
            <person name="Tenzing P."/>
            <person name="Tesfaye S."/>
            <person name="Theodore J."/>
            <person name="Thoulutsang Y."/>
            <person name="Topham K."/>
            <person name="Towey S."/>
            <person name="Tsamla T."/>
            <person name="Tsomo N."/>
            <person name="Vallee D."/>
            <person name="Vassiliev H."/>
            <person name="Venkataraman V."/>
            <person name="Vinson J."/>
            <person name="Vo A."/>
            <person name="Wade C."/>
            <person name="Wang S."/>
            <person name="Wangchuk T."/>
            <person name="Wangdi T."/>
            <person name="Whittaker C."/>
            <person name="Wilkinson J."/>
            <person name="Wu Y."/>
            <person name="Wyman D."/>
            <person name="Yadav S."/>
            <person name="Yang S."/>
            <person name="Yang X."/>
            <person name="Yeager S."/>
            <person name="Yee E."/>
            <person name="Young G."/>
            <person name="Zainoun J."/>
            <person name="Zembeck L."/>
            <person name="Zimmer A."/>
            <person name="Zody M."/>
            <person name="Lander E."/>
        </authorList>
    </citation>
    <scope>NUCLEOTIDE SEQUENCE [LARGE SCALE GENOMIC DNA]</scope>
</reference>
<dbReference type="InterPro" id="IPR006108">
    <property type="entry name" value="3HC_DH_C"/>
</dbReference>
<dbReference type="Gene3D" id="3.40.50.720">
    <property type="entry name" value="NAD(P)-binding Rossmann-like Domain"/>
    <property type="match status" value="1"/>
</dbReference>
<dbReference type="STRING" id="51511.ENSCSAVP00000001231"/>
<dbReference type="InterPro" id="IPR006176">
    <property type="entry name" value="3-OHacyl-CoA_DH_NAD-bd"/>
</dbReference>
<dbReference type="PIRSF" id="PIRSF000105">
    <property type="entry name" value="HCDH"/>
    <property type="match status" value="1"/>
</dbReference>